<dbReference type="SUPFAM" id="SSF53850">
    <property type="entry name" value="Periplasmic binding protein-like II"/>
    <property type="match status" value="1"/>
</dbReference>
<dbReference type="Proteomes" id="UP001468095">
    <property type="component" value="Unassembled WGS sequence"/>
</dbReference>
<dbReference type="InterPro" id="IPR005119">
    <property type="entry name" value="LysR_subst-bd"/>
</dbReference>
<dbReference type="Pfam" id="PF03466">
    <property type="entry name" value="LysR_substrate"/>
    <property type="match status" value="1"/>
</dbReference>
<dbReference type="EMBL" id="JBCGBG010000001">
    <property type="protein sequence ID" value="MEL7696092.1"/>
    <property type="molecule type" value="Genomic_DNA"/>
</dbReference>
<dbReference type="RefSeq" id="WP_031375003.1">
    <property type="nucleotide sequence ID" value="NZ_JBCGBG010000001.1"/>
</dbReference>
<dbReference type="PANTHER" id="PTHR30579:SF7">
    <property type="entry name" value="HTH-TYPE TRANSCRIPTIONAL REGULATOR LRHA-RELATED"/>
    <property type="match status" value="1"/>
</dbReference>
<keyword evidence="7" id="KW-1185">Reference proteome</keyword>
<comment type="similarity">
    <text evidence="1">Belongs to the LysR transcriptional regulatory family.</text>
</comment>
<dbReference type="InterPro" id="IPR036388">
    <property type="entry name" value="WH-like_DNA-bd_sf"/>
</dbReference>
<keyword evidence="3" id="KW-0238">DNA-binding</keyword>
<evidence type="ECO:0000256" key="1">
    <source>
        <dbReference type="ARBA" id="ARBA00009437"/>
    </source>
</evidence>
<evidence type="ECO:0000313" key="6">
    <source>
        <dbReference type="EMBL" id="MEL7696092.1"/>
    </source>
</evidence>
<dbReference type="InterPro" id="IPR050176">
    <property type="entry name" value="LTTR"/>
</dbReference>
<feature type="domain" description="HTH lysR-type" evidence="5">
    <location>
        <begin position="7"/>
        <end position="64"/>
    </location>
</feature>
<dbReference type="PRINTS" id="PR00039">
    <property type="entry name" value="HTHLYSR"/>
</dbReference>
<evidence type="ECO:0000256" key="3">
    <source>
        <dbReference type="ARBA" id="ARBA00023125"/>
    </source>
</evidence>
<keyword evidence="2" id="KW-0805">Transcription regulation</keyword>
<keyword evidence="4" id="KW-0804">Transcription</keyword>
<evidence type="ECO:0000256" key="2">
    <source>
        <dbReference type="ARBA" id="ARBA00023015"/>
    </source>
</evidence>
<name>A0ABU9MJM3_9GAMM</name>
<dbReference type="Pfam" id="PF00126">
    <property type="entry name" value="HTH_1"/>
    <property type="match status" value="1"/>
</dbReference>
<proteinExistence type="inferred from homology"/>
<gene>
    <name evidence="6" type="ORF">AABB92_10545</name>
</gene>
<evidence type="ECO:0000259" key="5">
    <source>
        <dbReference type="PROSITE" id="PS50931"/>
    </source>
</evidence>
<evidence type="ECO:0000313" key="7">
    <source>
        <dbReference type="Proteomes" id="UP001468095"/>
    </source>
</evidence>
<sequence length="286" mass="32022">MNRQPMFTPQQLLSFVAVCETASFTRAADRVHLSQSTVSQQVRRLEEMVGKDLLVRSSHQVQITEEGEKLLGYARRIIALNGEAHDVLSDQWRDGVLRLGVPEDFAAPTAGLLADFSRDHPQLRLDVMSGMQVELRRAWQREELDIMLIKQTYGERPLASRPEPLLWLDSAASPCFEQTPVPLVLFPQLGLYRDEVCQTLDALGRSWRISYSSASLVALAAASAEGLGLTLLPASCRLPQHRVLGSEQGLPVIDSFELALFCRQPHEPLQRELAEALVAFGQLRWQ</sequence>
<accession>A0ABU9MJM3</accession>
<dbReference type="SUPFAM" id="SSF46785">
    <property type="entry name" value="Winged helix' DNA-binding domain"/>
    <property type="match status" value="1"/>
</dbReference>
<comment type="caution">
    <text evidence="6">The sequence shown here is derived from an EMBL/GenBank/DDBJ whole genome shotgun (WGS) entry which is preliminary data.</text>
</comment>
<reference evidence="6 7" key="1">
    <citation type="submission" date="2024-04" db="EMBL/GenBank/DDBJ databases">
        <authorList>
            <person name="Suleimanova A.D."/>
            <person name="Pudova D.S."/>
            <person name="Shagimardanova E.I."/>
            <person name="Sharipova M.R."/>
        </authorList>
    </citation>
    <scope>NUCLEOTIDE SEQUENCE [LARGE SCALE GENOMIC DNA]</scope>
    <source>
        <strain evidence="6 7">3.1</strain>
    </source>
</reference>
<dbReference type="Gene3D" id="3.40.190.10">
    <property type="entry name" value="Periplasmic binding protein-like II"/>
    <property type="match status" value="2"/>
</dbReference>
<dbReference type="PANTHER" id="PTHR30579">
    <property type="entry name" value="TRANSCRIPTIONAL REGULATOR"/>
    <property type="match status" value="1"/>
</dbReference>
<protein>
    <submittedName>
        <fullName evidence="6">LysR family transcriptional regulator</fullName>
    </submittedName>
</protein>
<dbReference type="PROSITE" id="PS50931">
    <property type="entry name" value="HTH_LYSR"/>
    <property type="match status" value="1"/>
</dbReference>
<dbReference type="InterPro" id="IPR000847">
    <property type="entry name" value="LysR_HTH_N"/>
</dbReference>
<organism evidence="6 7">
    <name type="scientific">Pantoea brenneri</name>
    <dbReference type="NCBI Taxonomy" id="472694"/>
    <lineage>
        <taxon>Bacteria</taxon>
        <taxon>Pseudomonadati</taxon>
        <taxon>Pseudomonadota</taxon>
        <taxon>Gammaproteobacteria</taxon>
        <taxon>Enterobacterales</taxon>
        <taxon>Erwiniaceae</taxon>
        <taxon>Pantoea</taxon>
    </lineage>
</organism>
<evidence type="ECO:0000256" key="4">
    <source>
        <dbReference type="ARBA" id="ARBA00023163"/>
    </source>
</evidence>
<dbReference type="Gene3D" id="1.10.10.10">
    <property type="entry name" value="Winged helix-like DNA-binding domain superfamily/Winged helix DNA-binding domain"/>
    <property type="match status" value="1"/>
</dbReference>
<dbReference type="InterPro" id="IPR036390">
    <property type="entry name" value="WH_DNA-bd_sf"/>
</dbReference>